<evidence type="ECO:0000313" key="2">
    <source>
        <dbReference type="EMBL" id="TXK13627.1"/>
    </source>
</evidence>
<dbReference type="AlphaFoldDB" id="A0A5C8I3L7"/>
<dbReference type="Gene3D" id="3.40.960.10">
    <property type="entry name" value="VSR Endonuclease"/>
    <property type="match status" value="1"/>
</dbReference>
<evidence type="ECO:0000259" key="1">
    <source>
        <dbReference type="Pfam" id="PF04480"/>
    </source>
</evidence>
<feature type="domain" description="DUF559" evidence="1">
    <location>
        <begin position="166"/>
        <end position="272"/>
    </location>
</feature>
<dbReference type="Proteomes" id="UP000321034">
    <property type="component" value="Unassembled WGS sequence"/>
</dbReference>
<reference evidence="2 3" key="1">
    <citation type="submission" date="2019-08" db="EMBL/GenBank/DDBJ databases">
        <authorList>
            <person name="Dong K."/>
        </authorList>
    </citation>
    <scope>NUCLEOTIDE SEQUENCE [LARGE SCALE GENOMIC DNA]</scope>
    <source>
        <strain evidence="2 3">JCM14558</strain>
    </source>
</reference>
<name>A0A5C8I3L7_9MICO</name>
<accession>A0A5C8I3L7</accession>
<dbReference type="EMBL" id="VRSV01000001">
    <property type="protein sequence ID" value="TXK13627.1"/>
    <property type="molecule type" value="Genomic_DNA"/>
</dbReference>
<evidence type="ECO:0000313" key="3">
    <source>
        <dbReference type="Proteomes" id="UP000321034"/>
    </source>
</evidence>
<comment type="caution">
    <text evidence="2">The sequence shown here is derived from an EMBL/GenBank/DDBJ whole genome shotgun (WGS) entry which is preliminary data.</text>
</comment>
<gene>
    <name evidence="2" type="ORF">FVP77_09685</name>
</gene>
<organism evidence="2 3">
    <name type="scientific">Microbacterium hatanonis</name>
    <dbReference type="NCBI Taxonomy" id="404366"/>
    <lineage>
        <taxon>Bacteria</taxon>
        <taxon>Bacillati</taxon>
        <taxon>Actinomycetota</taxon>
        <taxon>Actinomycetes</taxon>
        <taxon>Micrococcales</taxon>
        <taxon>Microbacteriaceae</taxon>
        <taxon>Microbacterium</taxon>
    </lineage>
</organism>
<dbReference type="Pfam" id="PF04480">
    <property type="entry name" value="DUF559"/>
    <property type="match status" value="1"/>
</dbReference>
<proteinExistence type="predicted"/>
<sequence length="281" mass="31130">MGSSTRSLRHLVVARGYVHLAEVREAGWRPDAIRAAVTREGLVRAGRDWVLLPSAPPELLLAARTGCAVTCVSAASLRTLWRADDDRAVHLAVPRGARSSPAGAHGHWGAGVVPRPRRLLVDAVENMLAAVATCRPHEQALAIWESAARARLITVEGIGAIDWRGERARALRDETTALSHSGLETFFVSRMRRRGVEVRQQVKIDGHHVDGLIGARLIVQIDGFAHHSDPRQRRSDIAHDRRLRLLGYTVLRFDYREIVDDWTRVEATVLAAMAQNLHLAR</sequence>
<dbReference type="SUPFAM" id="SSF52980">
    <property type="entry name" value="Restriction endonuclease-like"/>
    <property type="match status" value="1"/>
</dbReference>
<protein>
    <submittedName>
        <fullName evidence="2">DUF559 domain-containing protein</fullName>
    </submittedName>
</protein>
<dbReference type="RefSeq" id="WP_147894272.1">
    <property type="nucleotide sequence ID" value="NZ_BAAANR010000001.1"/>
</dbReference>
<dbReference type="InterPro" id="IPR011335">
    <property type="entry name" value="Restrct_endonuc-II-like"/>
</dbReference>
<dbReference type="OrthoDB" id="2594539at2"/>
<keyword evidence="3" id="KW-1185">Reference proteome</keyword>
<dbReference type="InterPro" id="IPR007569">
    <property type="entry name" value="DUF559"/>
</dbReference>